<reference evidence="3 4" key="1">
    <citation type="submission" date="2020-05" db="EMBL/GenBank/DDBJ databases">
        <title>Nakamurella sp. DB0629 isolated from air conditioner.</title>
        <authorList>
            <person name="Kim D.H."/>
            <person name="Kim D.-U."/>
        </authorList>
    </citation>
    <scope>NUCLEOTIDE SEQUENCE [LARGE SCALE GENOMIC DNA]</scope>
    <source>
        <strain evidence="3 4">DB0629</strain>
    </source>
</reference>
<evidence type="ECO:0000313" key="4">
    <source>
        <dbReference type="Proteomes" id="UP000562984"/>
    </source>
</evidence>
<dbReference type="EMBL" id="JABEND010000003">
    <property type="protein sequence ID" value="NNG35375.1"/>
    <property type="molecule type" value="Genomic_DNA"/>
</dbReference>
<comment type="caution">
    <text evidence="3">The sequence shown here is derived from an EMBL/GenBank/DDBJ whole genome shotgun (WGS) entry which is preliminary data.</text>
</comment>
<keyword evidence="4" id="KW-1185">Reference proteome</keyword>
<protein>
    <submittedName>
        <fullName evidence="3">Uncharacterized protein</fullName>
    </submittedName>
</protein>
<evidence type="ECO:0000256" key="1">
    <source>
        <dbReference type="SAM" id="MobiDB-lite"/>
    </source>
</evidence>
<gene>
    <name evidence="3" type="ORF">HKD39_06550</name>
</gene>
<dbReference type="RefSeq" id="WP_171199074.1">
    <property type="nucleotide sequence ID" value="NZ_JABEND010000003.1"/>
</dbReference>
<name>A0A849A496_9ACTN</name>
<evidence type="ECO:0000313" key="3">
    <source>
        <dbReference type="EMBL" id="NNG35375.1"/>
    </source>
</evidence>
<feature type="region of interest" description="Disordered" evidence="1">
    <location>
        <begin position="1"/>
        <end position="34"/>
    </location>
</feature>
<feature type="transmembrane region" description="Helical" evidence="2">
    <location>
        <begin position="40"/>
        <end position="62"/>
    </location>
</feature>
<dbReference type="Proteomes" id="UP000562984">
    <property type="component" value="Unassembled WGS sequence"/>
</dbReference>
<keyword evidence="2" id="KW-0812">Transmembrane</keyword>
<feature type="compositionally biased region" description="Low complexity" evidence="1">
    <location>
        <begin position="1"/>
        <end position="25"/>
    </location>
</feature>
<dbReference type="AlphaFoldDB" id="A0A849A496"/>
<organism evidence="3 4">
    <name type="scientific">Nakamurella aerolata</name>
    <dbReference type="NCBI Taxonomy" id="1656892"/>
    <lineage>
        <taxon>Bacteria</taxon>
        <taxon>Bacillati</taxon>
        <taxon>Actinomycetota</taxon>
        <taxon>Actinomycetes</taxon>
        <taxon>Nakamurellales</taxon>
        <taxon>Nakamurellaceae</taxon>
        <taxon>Nakamurella</taxon>
    </lineage>
</organism>
<proteinExistence type="predicted"/>
<feature type="transmembrane region" description="Helical" evidence="2">
    <location>
        <begin position="74"/>
        <end position="93"/>
    </location>
</feature>
<accession>A0A849A496</accession>
<keyword evidence="2" id="KW-1133">Transmembrane helix</keyword>
<evidence type="ECO:0000256" key="2">
    <source>
        <dbReference type="SAM" id="Phobius"/>
    </source>
</evidence>
<sequence length="101" mass="10227">MTASSAAAPDGGSGGPAAAKPKAGSVRPSPRPSGLRRAPLTFRIAMALFFVGGLALLAAAIMFASGAREHIPTWLYLAIALAPIGLIVGTFSIRRAGLSLR</sequence>
<keyword evidence="2" id="KW-0472">Membrane</keyword>